<proteinExistence type="predicted"/>
<dbReference type="Proteomes" id="UP000886523">
    <property type="component" value="Unassembled WGS sequence"/>
</dbReference>
<organism evidence="2 3">
    <name type="scientific">Hydnum rufescens UP504</name>
    <dbReference type="NCBI Taxonomy" id="1448309"/>
    <lineage>
        <taxon>Eukaryota</taxon>
        <taxon>Fungi</taxon>
        <taxon>Dikarya</taxon>
        <taxon>Basidiomycota</taxon>
        <taxon>Agaricomycotina</taxon>
        <taxon>Agaricomycetes</taxon>
        <taxon>Cantharellales</taxon>
        <taxon>Hydnaceae</taxon>
        <taxon>Hydnum</taxon>
    </lineage>
</organism>
<evidence type="ECO:0000313" key="3">
    <source>
        <dbReference type="Proteomes" id="UP000886523"/>
    </source>
</evidence>
<protein>
    <submittedName>
        <fullName evidence="2">Uncharacterized protein</fullName>
    </submittedName>
</protein>
<name>A0A9P6AVW9_9AGAM</name>
<keyword evidence="1" id="KW-0472">Membrane</keyword>
<feature type="transmembrane region" description="Helical" evidence="1">
    <location>
        <begin position="21"/>
        <end position="39"/>
    </location>
</feature>
<accession>A0A9P6AVW9</accession>
<sequence>MARGDSRDLSNLQIETLHRYYKIYSTVVVNILTILNPGYPLATPGFHTWSILPWLIRPTRGLQSQDHSAPTY</sequence>
<evidence type="ECO:0000313" key="2">
    <source>
        <dbReference type="EMBL" id="KAF9512900.1"/>
    </source>
</evidence>
<keyword evidence="1" id="KW-0812">Transmembrane</keyword>
<comment type="caution">
    <text evidence="2">The sequence shown here is derived from an EMBL/GenBank/DDBJ whole genome shotgun (WGS) entry which is preliminary data.</text>
</comment>
<dbReference type="AlphaFoldDB" id="A0A9P6AVW9"/>
<keyword evidence="1" id="KW-1133">Transmembrane helix</keyword>
<gene>
    <name evidence="2" type="ORF">BS47DRAFT_1022819</name>
</gene>
<dbReference type="EMBL" id="MU128980">
    <property type="protein sequence ID" value="KAF9512900.1"/>
    <property type="molecule type" value="Genomic_DNA"/>
</dbReference>
<evidence type="ECO:0000256" key="1">
    <source>
        <dbReference type="SAM" id="Phobius"/>
    </source>
</evidence>
<reference evidence="2" key="1">
    <citation type="journal article" date="2020" name="Nat. Commun.">
        <title>Large-scale genome sequencing of mycorrhizal fungi provides insights into the early evolution of symbiotic traits.</title>
        <authorList>
            <person name="Miyauchi S."/>
            <person name="Kiss E."/>
            <person name="Kuo A."/>
            <person name="Drula E."/>
            <person name="Kohler A."/>
            <person name="Sanchez-Garcia M."/>
            <person name="Morin E."/>
            <person name="Andreopoulos B."/>
            <person name="Barry K.W."/>
            <person name="Bonito G."/>
            <person name="Buee M."/>
            <person name="Carver A."/>
            <person name="Chen C."/>
            <person name="Cichocki N."/>
            <person name="Clum A."/>
            <person name="Culley D."/>
            <person name="Crous P.W."/>
            <person name="Fauchery L."/>
            <person name="Girlanda M."/>
            <person name="Hayes R.D."/>
            <person name="Keri Z."/>
            <person name="LaButti K."/>
            <person name="Lipzen A."/>
            <person name="Lombard V."/>
            <person name="Magnuson J."/>
            <person name="Maillard F."/>
            <person name="Murat C."/>
            <person name="Nolan M."/>
            <person name="Ohm R.A."/>
            <person name="Pangilinan J."/>
            <person name="Pereira M.F."/>
            <person name="Perotto S."/>
            <person name="Peter M."/>
            <person name="Pfister S."/>
            <person name="Riley R."/>
            <person name="Sitrit Y."/>
            <person name="Stielow J.B."/>
            <person name="Szollosi G."/>
            <person name="Zifcakova L."/>
            <person name="Stursova M."/>
            <person name="Spatafora J.W."/>
            <person name="Tedersoo L."/>
            <person name="Vaario L.M."/>
            <person name="Yamada A."/>
            <person name="Yan M."/>
            <person name="Wang P."/>
            <person name="Xu J."/>
            <person name="Bruns T."/>
            <person name="Baldrian P."/>
            <person name="Vilgalys R."/>
            <person name="Dunand C."/>
            <person name="Henrissat B."/>
            <person name="Grigoriev I.V."/>
            <person name="Hibbett D."/>
            <person name="Nagy L.G."/>
            <person name="Martin F.M."/>
        </authorList>
    </citation>
    <scope>NUCLEOTIDE SEQUENCE</scope>
    <source>
        <strain evidence="2">UP504</strain>
    </source>
</reference>
<keyword evidence="3" id="KW-1185">Reference proteome</keyword>